<dbReference type="KEGG" id="mtw:CQW49_00125"/>
<dbReference type="RefSeq" id="WP_003614432.1">
    <property type="nucleotide sequence ID" value="NZ_ADVE02000001.1"/>
</dbReference>
<keyword evidence="1" id="KW-0472">Membrane</keyword>
<feature type="transmembrane region" description="Helical" evidence="1">
    <location>
        <begin position="34"/>
        <end position="55"/>
    </location>
</feature>
<feature type="transmembrane region" description="Helical" evidence="1">
    <location>
        <begin position="152"/>
        <end position="170"/>
    </location>
</feature>
<feature type="transmembrane region" description="Helical" evidence="1">
    <location>
        <begin position="190"/>
        <end position="208"/>
    </location>
</feature>
<reference evidence="3" key="1">
    <citation type="submission" date="2017-10" db="EMBL/GenBank/DDBJ databases">
        <title>Completed PacBio SMRT sequence of Methylosinus trichosporium OB3b reveals presence of a third large plasmid.</title>
        <authorList>
            <person name="Charles T.C."/>
            <person name="Lynch M.D.J."/>
            <person name="Heil J.R."/>
            <person name="Cheng J."/>
        </authorList>
    </citation>
    <scope>NUCLEOTIDE SEQUENCE [LARGE SCALE GENOMIC DNA]</scope>
    <source>
        <strain evidence="3">OB3b</strain>
    </source>
</reference>
<evidence type="ECO:0000313" key="2">
    <source>
        <dbReference type="EMBL" id="ATQ66474.1"/>
    </source>
</evidence>
<dbReference type="EMBL" id="CP023737">
    <property type="protein sequence ID" value="ATQ66474.1"/>
    <property type="molecule type" value="Genomic_DNA"/>
</dbReference>
<keyword evidence="1" id="KW-0812">Transmembrane</keyword>
<feature type="transmembrane region" description="Helical" evidence="1">
    <location>
        <begin position="101"/>
        <end position="120"/>
    </location>
</feature>
<dbReference type="GO" id="GO:0016740">
    <property type="term" value="F:transferase activity"/>
    <property type="evidence" value="ECO:0007669"/>
    <property type="project" value="UniProtKB-KW"/>
</dbReference>
<sequence length="223" mass="24395">MTSARNRSQHHQSFLAPGEQKLVRAIIAEMPQRVTPLFLTKLGLFGSIVAATALIGCRWSLLWLPLVPVGVFVNWFGIALDGPLAVQRGEARPRLGLVEHTYDLFSQILIIVAFGLSPFLTIEAAFIVLICYLLFSAYTYIRAIARHVQQMAYIGMGATEFRILMVVWAFTAHFLGIDATMDEGVSSLDAAIAILAVIAVCGLAFKAFSDARRVAMDENGHGV</sequence>
<keyword evidence="3" id="KW-1185">Reference proteome</keyword>
<accession>A0A2D2CUV8</accession>
<organism evidence="2 3">
    <name type="scientific">Methylosinus trichosporium (strain ATCC 35070 / NCIMB 11131 / UNIQEM 75 / OB3b)</name>
    <dbReference type="NCBI Taxonomy" id="595536"/>
    <lineage>
        <taxon>Bacteria</taxon>
        <taxon>Pseudomonadati</taxon>
        <taxon>Pseudomonadota</taxon>
        <taxon>Alphaproteobacteria</taxon>
        <taxon>Hyphomicrobiales</taxon>
        <taxon>Methylocystaceae</taxon>
        <taxon>Methylosinus</taxon>
    </lineage>
</organism>
<dbReference type="Proteomes" id="UP000230709">
    <property type="component" value="Chromosome"/>
</dbReference>
<feature type="transmembrane region" description="Helical" evidence="1">
    <location>
        <begin position="126"/>
        <end position="145"/>
    </location>
</feature>
<dbReference type="STRING" id="595536.GCA_000178815_00918"/>
<dbReference type="InterPro" id="IPR043130">
    <property type="entry name" value="CDP-OH_PTrfase_TM_dom"/>
</dbReference>
<protein>
    <submittedName>
        <fullName evidence="2">CDP-alcohol phosphatidyltransferase</fullName>
    </submittedName>
</protein>
<keyword evidence="1" id="KW-1133">Transmembrane helix</keyword>
<keyword evidence="2" id="KW-0808">Transferase</keyword>
<name>A0A2D2CUV8_METT3</name>
<dbReference type="AlphaFoldDB" id="A0A2D2CUV8"/>
<evidence type="ECO:0000256" key="1">
    <source>
        <dbReference type="SAM" id="Phobius"/>
    </source>
</evidence>
<gene>
    <name evidence="2" type="ORF">CQW49_00125</name>
</gene>
<evidence type="ECO:0000313" key="3">
    <source>
        <dbReference type="Proteomes" id="UP000230709"/>
    </source>
</evidence>
<feature type="transmembrane region" description="Helical" evidence="1">
    <location>
        <begin position="61"/>
        <end position="80"/>
    </location>
</feature>
<proteinExistence type="predicted"/>
<dbReference type="Gene3D" id="1.20.120.1760">
    <property type="match status" value="1"/>
</dbReference>